<keyword evidence="5" id="KW-0808">Transferase</keyword>
<comment type="catalytic activity">
    <reaction evidence="13">
        <text>pyruvate + ATP = phosphoenolpyruvate + ADP + H(+)</text>
        <dbReference type="Rhea" id="RHEA:18157"/>
        <dbReference type="ChEBI" id="CHEBI:15361"/>
        <dbReference type="ChEBI" id="CHEBI:15378"/>
        <dbReference type="ChEBI" id="CHEBI:30616"/>
        <dbReference type="ChEBI" id="CHEBI:58702"/>
        <dbReference type="ChEBI" id="CHEBI:456216"/>
        <dbReference type="EC" id="2.7.1.40"/>
    </reaction>
</comment>
<dbReference type="InterPro" id="IPR036918">
    <property type="entry name" value="Pyrv_Knase_C_sf"/>
</dbReference>
<name>J9D9J6_EDHAE</name>
<dbReference type="Gene3D" id="2.40.33.10">
    <property type="entry name" value="PK beta-barrel domain-like"/>
    <property type="match status" value="1"/>
</dbReference>
<keyword evidence="8 16" id="KW-0418">Kinase</keyword>
<gene>
    <name evidence="16" type="ORF">EDEG_01311</name>
</gene>
<dbReference type="VEuPathDB" id="MicrosporidiaDB:EDEG_01311"/>
<keyword evidence="17" id="KW-1185">Reference proteome</keyword>
<evidence type="ECO:0000256" key="12">
    <source>
        <dbReference type="ARBA" id="ARBA00023317"/>
    </source>
</evidence>
<dbReference type="Proteomes" id="UP000003163">
    <property type="component" value="Unassembled WGS sequence"/>
</dbReference>
<evidence type="ECO:0000256" key="13">
    <source>
        <dbReference type="ARBA" id="ARBA00048152"/>
    </source>
</evidence>
<accession>J9D9J6</accession>
<evidence type="ECO:0000256" key="7">
    <source>
        <dbReference type="ARBA" id="ARBA00022741"/>
    </source>
</evidence>
<feature type="domain" description="Pyruvate kinase barrel" evidence="15">
    <location>
        <begin position="3"/>
        <end position="99"/>
    </location>
</feature>
<evidence type="ECO:0000259" key="15">
    <source>
        <dbReference type="Pfam" id="PF00224"/>
    </source>
</evidence>
<feature type="region of interest" description="Disordered" evidence="14">
    <location>
        <begin position="125"/>
        <end position="156"/>
    </location>
</feature>
<protein>
    <recommendedName>
        <fullName evidence="4">pyruvate kinase</fullName>
        <ecNumber evidence="4">2.7.1.40</ecNumber>
    </recommendedName>
</protein>
<dbReference type="InterPro" id="IPR015793">
    <property type="entry name" value="Pyrv_Knase_brl"/>
</dbReference>
<comment type="cofactor">
    <cofactor evidence="1">
        <name>K(+)</name>
        <dbReference type="ChEBI" id="CHEBI:29103"/>
    </cofactor>
</comment>
<dbReference type="InParanoid" id="J9D9J6"/>
<evidence type="ECO:0000256" key="11">
    <source>
        <dbReference type="ARBA" id="ARBA00023152"/>
    </source>
</evidence>
<organism evidence="16 17">
    <name type="scientific">Edhazardia aedis (strain USNM 41457)</name>
    <name type="common">Microsporidian parasite</name>
    <dbReference type="NCBI Taxonomy" id="1003232"/>
    <lineage>
        <taxon>Eukaryota</taxon>
        <taxon>Fungi</taxon>
        <taxon>Fungi incertae sedis</taxon>
        <taxon>Microsporidia</taxon>
        <taxon>Edhazardia</taxon>
    </lineage>
</organism>
<dbReference type="SUPFAM" id="SSF52935">
    <property type="entry name" value="PK C-terminal domain-like"/>
    <property type="match status" value="1"/>
</dbReference>
<evidence type="ECO:0000256" key="3">
    <source>
        <dbReference type="ARBA" id="ARBA00008663"/>
    </source>
</evidence>
<evidence type="ECO:0000256" key="8">
    <source>
        <dbReference type="ARBA" id="ARBA00022777"/>
    </source>
</evidence>
<dbReference type="Gene3D" id="3.20.20.60">
    <property type="entry name" value="Phosphoenolpyruvate-binding domains"/>
    <property type="match status" value="1"/>
</dbReference>
<keyword evidence="12 16" id="KW-0670">Pyruvate</keyword>
<dbReference type="SUPFAM" id="SSF51621">
    <property type="entry name" value="Phosphoenolpyruvate/pyruvate domain"/>
    <property type="match status" value="1"/>
</dbReference>
<evidence type="ECO:0000256" key="5">
    <source>
        <dbReference type="ARBA" id="ARBA00022679"/>
    </source>
</evidence>
<keyword evidence="7" id="KW-0547">Nucleotide-binding</keyword>
<evidence type="ECO:0000313" key="17">
    <source>
        <dbReference type="Proteomes" id="UP000003163"/>
    </source>
</evidence>
<keyword evidence="9" id="KW-0067">ATP-binding</keyword>
<dbReference type="InterPro" id="IPR015813">
    <property type="entry name" value="Pyrv/PenolPyrv_kinase-like_dom"/>
</dbReference>
<dbReference type="InterPro" id="IPR001697">
    <property type="entry name" value="Pyr_Knase"/>
</dbReference>
<sequence length="576" mass="65619">MLRKTKICCTLGPTTSSHETIEKLLKNGMNICRLNFSHRKEGFDFYENLFGEIDILRQDDKYLFGVAMDTKGPETRVKKIVNGSVEIQEGCVVQFNFDMNGPSVYIDKKQHEKLLFEKNMTNMTRFPNQEDGKIESKLNNQKKTRNKSEKKSMQTNEFNSSDFNVSKLKTNVTIDVDFKIVDTELPINYQFSLDDSFLKMKMLSIDKKCIVAEALNNHVLMSNKSINLPGTIFEGSYLSTADKEDIDFCVSKGIDFIFASFVNTQRDVIELRNYVQLSVSRSPVPVSEPLIISKIESYNGIRNLDNIIAESDGIMIARGDLGCEYNIYDLFKLQCVISERCIALNKPFIVATQMIESMCDNIVPTRAEIVDIGNAVASFSDVVMTSKETALGKYYSECVTLMRNACLSAEKYLKETKKMCKCFCQAENVEQEQIDSFYLSTLNAIFKGGNDFSLSNNKKKIICCGTIDQKKNFDEAKSTRLEAFVFIKPTYCDLDMYSLAKTHTPLIAISDCADFLRKLNLRRGVLPFKADKIGDNINGIIDEITKNLQEHFKLQTCNFLFLWCNENGQFIYKSTF</sequence>
<dbReference type="GO" id="GO:0030955">
    <property type="term" value="F:potassium ion binding"/>
    <property type="evidence" value="ECO:0007669"/>
    <property type="project" value="InterPro"/>
</dbReference>
<dbReference type="UniPathway" id="UPA00109">
    <property type="reaction ID" value="UER00188"/>
</dbReference>
<comment type="pathway">
    <text evidence="2">Carbohydrate degradation; glycolysis; pyruvate from D-glyceraldehyde 3-phosphate: step 5/5.</text>
</comment>
<reference evidence="16 17" key="1">
    <citation type="submission" date="2011-08" db="EMBL/GenBank/DDBJ databases">
        <authorList>
            <person name="Liu Z.J."/>
            <person name="Shi F.L."/>
            <person name="Lu J.Q."/>
            <person name="Li M."/>
            <person name="Wang Z.L."/>
        </authorList>
    </citation>
    <scope>NUCLEOTIDE SEQUENCE [LARGE SCALE GENOMIC DNA]</scope>
    <source>
        <strain evidence="16 17">USNM 41457</strain>
    </source>
</reference>
<dbReference type="SUPFAM" id="SSF50800">
    <property type="entry name" value="PK beta-barrel domain-like"/>
    <property type="match status" value="1"/>
</dbReference>
<dbReference type="GO" id="GO:0016301">
    <property type="term" value="F:kinase activity"/>
    <property type="evidence" value="ECO:0007669"/>
    <property type="project" value="UniProtKB-KW"/>
</dbReference>
<feature type="domain" description="Pyruvate kinase barrel" evidence="15">
    <location>
        <begin position="154"/>
        <end position="399"/>
    </location>
</feature>
<proteinExistence type="inferred from homology"/>
<evidence type="ECO:0000256" key="14">
    <source>
        <dbReference type="SAM" id="MobiDB-lite"/>
    </source>
</evidence>
<comment type="caution">
    <text evidence="16">The sequence shown here is derived from an EMBL/GenBank/DDBJ whole genome shotgun (WGS) entry which is preliminary data.</text>
</comment>
<dbReference type="EMBL" id="AFBI03000018">
    <property type="protein sequence ID" value="EJW04441.1"/>
    <property type="molecule type" value="Genomic_DNA"/>
</dbReference>
<dbReference type="AlphaFoldDB" id="J9D9J6"/>
<keyword evidence="11" id="KW-0324">Glycolysis</keyword>
<evidence type="ECO:0000256" key="2">
    <source>
        <dbReference type="ARBA" id="ARBA00004997"/>
    </source>
</evidence>
<evidence type="ECO:0000256" key="1">
    <source>
        <dbReference type="ARBA" id="ARBA00001958"/>
    </source>
</evidence>
<comment type="similarity">
    <text evidence="3">Belongs to the pyruvate kinase family.</text>
</comment>
<dbReference type="OrthoDB" id="108365at2759"/>
<keyword evidence="10" id="KW-0460">Magnesium</keyword>
<evidence type="ECO:0000256" key="6">
    <source>
        <dbReference type="ARBA" id="ARBA00022723"/>
    </source>
</evidence>
<dbReference type="GO" id="GO:0000287">
    <property type="term" value="F:magnesium ion binding"/>
    <property type="evidence" value="ECO:0007669"/>
    <property type="project" value="InterPro"/>
</dbReference>
<dbReference type="GO" id="GO:0004743">
    <property type="term" value="F:pyruvate kinase activity"/>
    <property type="evidence" value="ECO:0007669"/>
    <property type="project" value="UniProtKB-EC"/>
</dbReference>
<evidence type="ECO:0000256" key="10">
    <source>
        <dbReference type="ARBA" id="ARBA00022842"/>
    </source>
</evidence>
<keyword evidence="6" id="KW-0479">Metal-binding</keyword>
<dbReference type="FunCoup" id="J9D9J6">
    <property type="interactions" value="69"/>
</dbReference>
<dbReference type="InterPro" id="IPR040442">
    <property type="entry name" value="Pyrv_kinase-like_dom_sf"/>
</dbReference>
<dbReference type="STRING" id="1003232.J9D9J6"/>
<dbReference type="EC" id="2.7.1.40" evidence="4"/>
<evidence type="ECO:0000256" key="4">
    <source>
        <dbReference type="ARBA" id="ARBA00012142"/>
    </source>
</evidence>
<dbReference type="PANTHER" id="PTHR11817">
    <property type="entry name" value="PYRUVATE KINASE"/>
    <property type="match status" value="1"/>
</dbReference>
<dbReference type="InterPro" id="IPR015806">
    <property type="entry name" value="Pyrv_Knase_insert_dom_sf"/>
</dbReference>
<evidence type="ECO:0000256" key="9">
    <source>
        <dbReference type="ARBA" id="ARBA00022840"/>
    </source>
</evidence>
<dbReference type="GO" id="GO:0005524">
    <property type="term" value="F:ATP binding"/>
    <property type="evidence" value="ECO:0007669"/>
    <property type="project" value="UniProtKB-KW"/>
</dbReference>
<dbReference type="InterPro" id="IPR011037">
    <property type="entry name" value="Pyrv_Knase-like_insert_dom_sf"/>
</dbReference>
<reference evidence="17" key="2">
    <citation type="submission" date="2015-07" db="EMBL/GenBank/DDBJ databases">
        <title>Contrasting host-pathogen interactions and genome evolution in two generalist and specialist microsporidian pathogens of mosquitoes.</title>
        <authorList>
            <consortium name="The Broad Institute Genomics Platform"/>
            <consortium name="The Broad Institute Genome Sequencing Center for Infectious Disease"/>
            <person name="Cuomo C.A."/>
            <person name="Sanscrainte N.D."/>
            <person name="Goldberg J.M."/>
            <person name="Heiman D."/>
            <person name="Young S."/>
            <person name="Zeng Q."/>
            <person name="Becnel J.J."/>
            <person name="Birren B.W."/>
        </authorList>
    </citation>
    <scope>NUCLEOTIDE SEQUENCE [LARGE SCALE GENOMIC DNA]</scope>
    <source>
        <strain evidence="17">USNM 41457</strain>
    </source>
</reference>
<dbReference type="HOGENOM" id="CLU_015439_1_1_1"/>
<dbReference type="Pfam" id="PF00224">
    <property type="entry name" value="PK"/>
    <property type="match status" value="2"/>
</dbReference>
<evidence type="ECO:0000313" key="16">
    <source>
        <dbReference type="EMBL" id="EJW04441.1"/>
    </source>
</evidence>